<feature type="domain" description="Amino acid transporter transmembrane" evidence="8">
    <location>
        <begin position="32"/>
        <end position="467"/>
    </location>
</feature>
<evidence type="ECO:0000256" key="4">
    <source>
        <dbReference type="ARBA" id="ARBA00022970"/>
    </source>
</evidence>
<protein>
    <recommendedName>
        <fullName evidence="8">Amino acid transporter transmembrane domain-containing protein</fullName>
    </recommendedName>
</protein>
<evidence type="ECO:0000259" key="8">
    <source>
        <dbReference type="Pfam" id="PF01490"/>
    </source>
</evidence>
<reference evidence="9 10" key="1">
    <citation type="journal article" date="2024" name="Nat. Commun.">
        <title>Phylogenomics reveals the evolutionary origins of lichenization in chlorophyte algae.</title>
        <authorList>
            <person name="Puginier C."/>
            <person name="Libourel C."/>
            <person name="Otte J."/>
            <person name="Skaloud P."/>
            <person name="Haon M."/>
            <person name="Grisel S."/>
            <person name="Petersen M."/>
            <person name="Berrin J.G."/>
            <person name="Delaux P.M."/>
            <person name="Dal Grande F."/>
            <person name="Keller J."/>
        </authorList>
    </citation>
    <scope>NUCLEOTIDE SEQUENCE [LARGE SCALE GENOMIC DNA]</scope>
    <source>
        <strain evidence="9 10">SAG 2036</strain>
    </source>
</reference>
<evidence type="ECO:0000256" key="7">
    <source>
        <dbReference type="SAM" id="Phobius"/>
    </source>
</evidence>
<keyword evidence="2" id="KW-0813">Transport</keyword>
<feature type="transmembrane region" description="Helical" evidence="7">
    <location>
        <begin position="184"/>
        <end position="205"/>
    </location>
</feature>
<evidence type="ECO:0000256" key="3">
    <source>
        <dbReference type="ARBA" id="ARBA00022692"/>
    </source>
</evidence>
<name>A0AAW1NYC4_9CHLO</name>
<comment type="caution">
    <text evidence="9">The sequence shown here is derived from an EMBL/GenBank/DDBJ whole genome shotgun (WGS) entry which is preliminary data.</text>
</comment>
<evidence type="ECO:0000256" key="1">
    <source>
        <dbReference type="ARBA" id="ARBA00004370"/>
    </source>
</evidence>
<dbReference type="Pfam" id="PF01490">
    <property type="entry name" value="Aa_trans"/>
    <property type="match status" value="1"/>
</dbReference>
<dbReference type="EMBL" id="JALJOQ010000067">
    <property type="protein sequence ID" value="KAK9802788.1"/>
    <property type="molecule type" value="Genomic_DNA"/>
</dbReference>
<evidence type="ECO:0000256" key="2">
    <source>
        <dbReference type="ARBA" id="ARBA00022448"/>
    </source>
</evidence>
<keyword evidence="5 7" id="KW-1133">Transmembrane helix</keyword>
<evidence type="ECO:0000256" key="5">
    <source>
        <dbReference type="ARBA" id="ARBA00022989"/>
    </source>
</evidence>
<proteinExistence type="predicted"/>
<evidence type="ECO:0000313" key="10">
    <source>
        <dbReference type="Proteomes" id="UP001465755"/>
    </source>
</evidence>
<keyword evidence="3 7" id="KW-0812">Transmembrane</keyword>
<dbReference type="AlphaFoldDB" id="A0AAW1NYC4"/>
<keyword evidence="6 7" id="KW-0472">Membrane</keyword>
<feature type="transmembrane region" description="Helical" evidence="7">
    <location>
        <begin position="62"/>
        <end position="85"/>
    </location>
</feature>
<evidence type="ECO:0000313" key="9">
    <source>
        <dbReference type="EMBL" id="KAK9802788.1"/>
    </source>
</evidence>
<feature type="transmembrane region" description="Helical" evidence="7">
    <location>
        <begin position="161"/>
        <end position="178"/>
    </location>
</feature>
<feature type="transmembrane region" description="Helical" evidence="7">
    <location>
        <begin position="117"/>
        <end position="140"/>
    </location>
</feature>
<dbReference type="GO" id="GO:0006865">
    <property type="term" value="P:amino acid transport"/>
    <property type="evidence" value="ECO:0007669"/>
    <property type="project" value="UniProtKB-KW"/>
</dbReference>
<sequence>MEQSTPKELEEGAVVKDGALVDQDNDADEFERTGTAWSGAAHCITAVIGAGVLALPYSVGALGWAGGPIMIIMFAVVSMYASLLLSDAYRYPGPDTGRRNRTYMACVKSFLGPRQVAFAGTVQYVVLIIIGIGYTVTAAISMVTIHRSHCFHVNNPCKPYIWRYAVIFGAIQLLFSQIPDLHSVTLVSVVAAIMSIGYASIGLGLSIGKATEHSHGHGTVEGFPISEEGPAEKAYLIMAALGQTGCSRPQAMCVLRSVCFHYIQDTIKAVGNPPTERYQMRKASVIGISVTTFFYISIGCIGYAGFGDDTPANLLTGFGFYNPYWLVDIANLFVVIHLIGTWQVISQPWFAFVEDTTYRLLPQSTWLHSGFSFYIPGLGRQRFTYFRLVWRSAYVCFCTVMAALLPFFNDIVGIIGSLGFWPMSIHFPTEMHIAQQKLPASSFKAILLRCLNVFFFFIAVAGIIGNVNGVRVDTEGYVAFGNGYSGK</sequence>
<keyword evidence="4" id="KW-0029">Amino-acid transport</keyword>
<feature type="transmembrane region" description="Helical" evidence="7">
    <location>
        <begin position="285"/>
        <end position="304"/>
    </location>
</feature>
<feature type="transmembrane region" description="Helical" evidence="7">
    <location>
        <begin position="446"/>
        <end position="465"/>
    </location>
</feature>
<organism evidence="9 10">
    <name type="scientific">Symbiochloris irregularis</name>
    <dbReference type="NCBI Taxonomy" id="706552"/>
    <lineage>
        <taxon>Eukaryota</taxon>
        <taxon>Viridiplantae</taxon>
        <taxon>Chlorophyta</taxon>
        <taxon>core chlorophytes</taxon>
        <taxon>Trebouxiophyceae</taxon>
        <taxon>Trebouxiales</taxon>
        <taxon>Trebouxiaceae</taxon>
        <taxon>Symbiochloris</taxon>
    </lineage>
</organism>
<dbReference type="InterPro" id="IPR013057">
    <property type="entry name" value="AA_transpt_TM"/>
</dbReference>
<dbReference type="GO" id="GO:0016020">
    <property type="term" value="C:membrane"/>
    <property type="evidence" value="ECO:0007669"/>
    <property type="project" value="UniProtKB-SubCell"/>
</dbReference>
<dbReference type="Proteomes" id="UP001465755">
    <property type="component" value="Unassembled WGS sequence"/>
</dbReference>
<accession>A0AAW1NYC4</accession>
<keyword evidence="10" id="KW-1185">Reference proteome</keyword>
<feature type="transmembrane region" description="Helical" evidence="7">
    <location>
        <begin position="388"/>
        <end position="408"/>
    </location>
</feature>
<gene>
    <name evidence="9" type="ORF">WJX73_005185</name>
</gene>
<dbReference type="PANTHER" id="PTHR48017">
    <property type="entry name" value="OS05G0424000 PROTEIN-RELATED"/>
    <property type="match status" value="1"/>
</dbReference>
<feature type="transmembrane region" description="Helical" evidence="7">
    <location>
        <begin position="324"/>
        <end position="345"/>
    </location>
</feature>
<feature type="transmembrane region" description="Helical" evidence="7">
    <location>
        <begin position="36"/>
        <end position="55"/>
    </location>
</feature>
<comment type="subcellular location">
    <subcellularLocation>
        <location evidence="1">Membrane</location>
    </subcellularLocation>
</comment>
<evidence type="ECO:0000256" key="6">
    <source>
        <dbReference type="ARBA" id="ARBA00023136"/>
    </source>
</evidence>